<accession>A0A4Z2FUS1</accession>
<protein>
    <submittedName>
        <fullName evidence="1">Uncharacterized protein</fullName>
    </submittedName>
</protein>
<sequence length="64" mass="6994">MGLKWAAHGGTAVCIQSVLKGRSDGSVNKRPIRRVYVEVTETFRGDGAALHHHNPTQKQTVGRL</sequence>
<organism evidence="1 2">
    <name type="scientific">Liparis tanakae</name>
    <name type="common">Tanaka's snailfish</name>
    <dbReference type="NCBI Taxonomy" id="230148"/>
    <lineage>
        <taxon>Eukaryota</taxon>
        <taxon>Metazoa</taxon>
        <taxon>Chordata</taxon>
        <taxon>Craniata</taxon>
        <taxon>Vertebrata</taxon>
        <taxon>Euteleostomi</taxon>
        <taxon>Actinopterygii</taxon>
        <taxon>Neopterygii</taxon>
        <taxon>Teleostei</taxon>
        <taxon>Neoteleostei</taxon>
        <taxon>Acanthomorphata</taxon>
        <taxon>Eupercaria</taxon>
        <taxon>Perciformes</taxon>
        <taxon>Cottioidei</taxon>
        <taxon>Cottales</taxon>
        <taxon>Liparidae</taxon>
        <taxon>Liparis</taxon>
    </lineage>
</organism>
<dbReference type="EMBL" id="SRLO01000872">
    <property type="protein sequence ID" value="TNN45017.1"/>
    <property type="molecule type" value="Genomic_DNA"/>
</dbReference>
<gene>
    <name evidence="1" type="ORF">EYF80_044789</name>
</gene>
<proteinExistence type="predicted"/>
<evidence type="ECO:0000313" key="1">
    <source>
        <dbReference type="EMBL" id="TNN45017.1"/>
    </source>
</evidence>
<dbReference type="Proteomes" id="UP000314294">
    <property type="component" value="Unassembled WGS sequence"/>
</dbReference>
<name>A0A4Z2FUS1_9TELE</name>
<comment type="caution">
    <text evidence="1">The sequence shown here is derived from an EMBL/GenBank/DDBJ whole genome shotgun (WGS) entry which is preliminary data.</text>
</comment>
<keyword evidence="2" id="KW-1185">Reference proteome</keyword>
<reference evidence="1 2" key="1">
    <citation type="submission" date="2019-03" db="EMBL/GenBank/DDBJ databases">
        <title>First draft genome of Liparis tanakae, snailfish: a comprehensive survey of snailfish specific genes.</title>
        <authorList>
            <person name="Kim W."/>
            <person name="Song I."/>
            <person name="Jeong J.-H."/>
            <person name="Kim D."/>
            <person name="Kim S."/>
            <person name="Ryu S."/>
            <person name="Song J.Y."/>
            <person name="Lee S.K."/>
        </authorList>
    </citation>
    <scope>NUCLEOTIDE SEQUENCE [LARGE SCALE GENOMIC DNA]</scope>
    <source>
        <tissue evidence="1">Muscle</tissue>
    </source>
</reference>
<dbReference type="AlphaFoldDB" id="A0A4Z2FUS1"/>
<evidence type="ECO:0000313" key="2">
    <source>
        <dbReference type="Proteomes" id="UP000314294"/>
    </source>
</evidence>